<comment type="similarity">
    <text evidence="2 12">Belongs to the glycosyltransferase 4 family. MraY subfamily.</text>
</comment>
<feature type="transmembrane region" description="Helical" evidence="12">
    <location>
        <begin position="291"/>
        <end position="312"/>
    </location>
</feature>
<dbReference type="PANTHER" id="PTHR22926">
    <property type="entry name" value="PHOSPHO-N-ACETYLMURAMOYL-PENTAPEPTIDE-TRANSFERASE"/>
    <property type="match status" value="1"/>
</dbReference>
<comment type="cofactor">
    <cofactor evidence="12 14">
        <name>Mg(2+)</name>
        <dbReference type="ChEBI" id="CHEBI:18420"/>
    </cofactor>
</comment>
<keyword evidence="4 12" id="KW-0808">Transferase</keyword>
<comment type="pathway">
    <text evidence="12">Cell wall biogenesis; peptidoglycan biosynthesis.</text>
</comment>
<keyword evidence="9 12" id="KW-0472">Membrane</keyword>
<reference evidence="15 16" key="1">
    <citation type="journal article" date="2015" name="Genome Announc.">
        <title>Genome Sequence of 'Candidatus Thioglobus autotrophica' Strain EF1, a Chemoautotroph from the SUP05 Clade of Marine Gammaproteobacteria.</title>
        <authorList>
            <person name="Shah V."/>
            <person name="Morris R.M."/>
        </authorList>
    </citation>
    <scope>NUCLEOTIDE SEQUENCE [LARGE SCALE GENOMIC DNA]</scope>
    <source>
        <strain evidence="15 16">EF1</strain>
    </source>
</reference>
<evidence type="ECO:0000256" key="12">
    <source>
        <dbReference type="HAMAP-Rule" id="MF_00038"/>
    </source>
</evidence>
<feature type="binding site" evidence="14">
    <location>
        <position position="193"/>
    </location>
    <ligand>
        <name>Mg(2+)</name>
        <dbReference type="ChEBI" id="CHEBI:18420"/>
    </ligand>
</feature>
<sequence>MFLELLALLVQLDPGFGVLNYLTLRAVLAMLAALLISLALGHYFINKLHQYQIGQVVRADGPKSHLSKTGTPTMGGVMILFSFIISSLVWGDWSSLYLWIVLATAVIFGAVGFTDDYLKIKRKTSDGLSSRQKILGQSLGAVVIGLWIALSITDPIQTELLIPFVKDVTMPLGLIGFLLLAYLVIVGSSNAVNLTDGLDGLAIMPVILISSALALFAYISGNYNFSNYLNMPFMPGTGELFVICSALVGAGLGFLWFNTYPAEIFMGDVGSLALGAILAVIAILLRQEILLFIMGGVFVAETLSVIIQVAYYKRTKKRFFLMAPIHHHFEQKGMSEPKIIVRFWMVTLILVLVSLASIKIR</sequence>
<dbReference type="PATRIC" id="fig|1705394.5.peg.300"/>
<dbReference type="GO" id="GO:0008963">
    <property type="term" value="F:phospho-N-acetylmuramoyl-pentapeptide-transferase activity"/>
    <property type="evidence" value="ECO:0007669"/>
    <property type="project" value="UniProtKB-UniRule"/>
</dbReference>
<keyword evidence="12" id="KW-1003">Cell membrane</keyword>
<name>A0A0M4PM84_9GAMM</name>
<dbReference type="Pfam" id="PF00953">
    <property type="entry name" value="Glycos_transf_4"/>
    <property type="match status" value="1"/>
</dbReference>
<dbReference type="GO" id="GO:0008360">
    <property type="term" value="P:regulation of cell shape"/>
    <property type="evidence" value="ECO:0007669"/>
    <property type="project" value="UniProtKB-KW"/>
</dbReference>
<dbReference type="NCBIfam" id="TIGR00445">
    <property type="entry name" value="mraY"/>
    <property type="match status" value="1"/>
</dbReference>
<comment type="catalytic activity">
    <reaction evidence="12">
        <text>UDP-N-acetyl-alpha-D-muramoyl-L-alanyl-gamma-D-glutamyl-meso-2,6-diaminopimeloyl-D-alanyl-D-alanine + di-trans,octa-cis-undecaprenyl phosphate = di-trans,octa-cis-undecaprenyl diphospho-N-acetyl-alpha-D-muramoyl-L-alanyl-D-glutamyl-meso-2,6-diaminopimeloyl-D-alanyl-D-alanine + UMP</text>
        <dbReference type="Rhea" id="RHEA:28386"/>
        <dbReference type="ChEBI" id="CHEBI:57865"/>
        <dbReference type="ChEBI" id="CHEBI:60392"/>
        <dbReference type="ChEBI" id="CHEBI:61386"/>
        <dbReference type="ChEBI" id="CHEBI:61387"/>
        <dbReference type="EC" id="2.7.8.13"/>
    </reaction>
</comment>
<dbReference type="UniPathway" id="UPA00219"/>
<dbReference type="PROSITE" id="PS01348">
    <property type="entry name" value="MRAY_2"/>
    <property type="match status" value="1"/>
</dbReference>
<dbReference type="PANTHER" id="PTHR22926:SF5">
    <property type="entry name" value="PHOSPHO-N-ACETYLMURAMOYL-PENTAPEPTIDE-TRANSFERASE HOMOLOG"/>
    <property type="match status" value="1"/>
</dbReference>
<evidence type="ECO:0000313" key="15">
    <source>
        <dbReference type="EMBL" id="ALE52029.1"/>
    </source>
</evidence>
<dbReference type="GO" id="GO:0051301">
    <property type="term" value="P:cell division"/>
    <property type="evidence" value="ECO:0007669"/>
    <property type="project" value="UniProtKB-KW"/>
</dbReference>
<dbReference type="STRING" id="1705394.SP60_01495"/>
<keyword evidence="10 12" id="KW-0131">Cell cycle</keyword>
<protein>
    <recommendedName>
        <fullName evidence="12 13">Phospho-N-acetylmuramoyl-pentapeptide-transferase</fullName>
        <ecNumber evidence="12 13">2.7.8.13</ecNumber>
    </recommendedName>
    <alternativeName>
        <fullName evidence="12">UDP-MurNAc-pentapeptide phosphotransferase</fullName>
    </alternativeName>
</protein>
<keyword evidence="11 12" id="KW-0961">Cell wall biogenesis/degradation</keyword>
<evidence type="ECO:0000256" key="6">
    <source>
        <dbReference type="ARBA" id="ARBA00022960"/>
    </source>
</evidence>
<dbReference type="GO" id="GO:0005886">
    <property type="term" value="C:plasma membrane"/>
    <property type="evidence" value="ECO:0007669"/>
    <property type="project" value="UniProtKB-SubCell"/>
</dbReference>
<feature type="transmembrane region" description="Helical" evidence="12">
    <location>
        <begin position="134"/>
        <end position="152"/>
    </location>
</feature>
<evidence type="ECO:0000256" key="10">
    <source>
        <dbReference type="ARBA" id="ARBA00023306"/>
    </source>
</evidence>
<dbReference type="Proteomes" id="UP000058020">
    <property type="component" value="Chromosome"/>
</dbReference>
<keyword evidence="7 12" id="KW-0573">Peptidoglycan synthesis</keyword>
<evidence type="ECO:0000256" key="9">
    <source>
        <dbReference type="ARBA" id="ARBA00023136"/>
    </source>
</evidence>
<dbReference type="GO" id="GO:0051992">
    <property type="term" value="F:UDP-N-acetylmuramoyl-L-alanyl-D-glutamyl-meso-2,6-diaminopimelyl-D-alanyl-D-alanine:undecaprenyl-phosphate transferase activity"/>
    <property type="evidence" value="ECO:0007669"/>
    <property type="project" value="RHEA"/>
</dbReference>
<feature type="transmembrane region" description="Helical" evidence="12">
    <location>
        <begin position="201"/>
        <end position="220"/>
    </location>
</feature>
<keyword evidence="6 12" id="KW-0133">Cell shape</keyword>
<comment type="subcellular location">
    <subcellularLocation>
        <location evidence="12">Cell membrane</location>
        <topology evidence="12">Multi-pass membrane protein</topology>
    </subcellularLocation>
    <subcellularLocation>
        <location evidence="1">Membrane</location>
        <topology evidence="1">Multi-pass membrane protein</topology>
    </subcellularLocation>
</comment>
<dbReference type="InterPro" id="IPR000715">
    <property type="entry name" value="Glycosyl_transferase_4"/>
</dbReference>
<dbReference type="GO" id="GO:0046872">
    <property type="term" value="F:metal ion binding"/>
    <property type="evidence" value="ECO:0007669"/>
    <property type="project" value="UniProtKB-KW"/>
</dbReference>
<evidence type="ECO:0000313" key="16">
    <source>
        <dbReference type="Proteomes" id="UP000058020"/>
    </source>
</evidence>
<evidence type="ECO:0000256" key="2">
    <source>
        <dbReference type="ARBA" id="ARBA00005583"/>
    </source>
</evidence>
<evidence type="ECO:0000256" key="8">
    <source>
        <dbReference type="ARBA" id="ARBA00022989"/>
    </source>
</evidence>
<keyword evidence="12 14" id="KW-0460">Magnesium</keyword>
<dbReference type="PROSITE" id="PS01347">
    <property type="entry name" value="MRAY_1"/>
    <property type="match status" value="1"/>
</dbReference>
<feature type="transmembrane region" description="Helical" evidence="12">
    <location>
        <begin position="240"/>
        <end position="257"/>
    </location>
</feature>
<keyword evidence="8 12" id="KW-1133">Transmembrane helix</keyword>
<dbReference type="RefSeq" id="WP_053950957.1">
    <property type="nucleotide sequence ID" value="NZ_CP010552.1"/>
</dbReference>
<feature type="transmembrane region" description="Helical" evidence="12">
    <location>
        <begin position="96"/>
        <end position="113"/>
    </location>
</feature>
<keyword evidence="16" id="KW-1185">Reference proteome</keyword>
<evidence type="ECO:0000256" key="3">
    <source>
        <dbReference type="ARBA" id="ARBA00022618"/>
    </source>
</evidence>
<evidence type="ECO:0000256" key="13">
    <source>
        <dbReference type="NCBIfam" id="TIGR00445"/>
    </source>
</evidence>
<gene>
    <name evidence="12" type="primary">mraY</name>
    <name evidence="15" type="ORF">SP60_01495</name>
</gene>
<dbReference type="EC" id="2.7.8.13" evidence="12 13"/>
<feature type="binding site" evidence="14">
    <location>
        <position position="268"/>
    </location>
    <ligand>
        <name>Mg(2+)</name>
        <dbReference type="ChEBI" id="CHEBI:18420"/>
    </ligand>
</feature>
<proteinExistence type="inferred from homology"/>
<evidence type="ECO:0000256" key="7">
    <source>
        <dbReference type="ARBA" id="ARBA00022984"/>
    </source>
</evidence>
<dbReference type="KEGG" id="tho:SP60_01495"/>
<accession>A0A0M4PM84</accession>
<feature type="transmembrane region" description="Helical" evidence="12">
    <location>
        <begin position="264"/>
        <end position="285"/>
    </location>
</feature>
<dbReference type="OrthoDB" id="9805475at2"/>
<keyword evidence="12 14" id="KW-0479">Metal-binding</keyword>
<feature type="transmembrane region" description="Helical" evidence="12">
    <location>
        <begin position="172"/>
        <end position="194"/>
    </location>
</feature>
<dbReference type="AlphaFoldDB" id="A0A0M4PM84"/>
<keyword evidence="3 12" id="KW-0132">Cell division</keyword>
<dbReference type="GO" id="GO:0071555">
    <property type="term" value="P:cell wall organization"/>
    <property type="evidence" value="ECO:0007669"/>
    <property type="project" value="UniProtKB-KW"/>
</dbReference>
<comment type="function">
    <text evidence="12">Catalyzes the initial step of the lipid cycle reactions in the biosynthesis of the cell wall peptidoglycan: transfers peptidoglycan precursor phospho-MurNAc-pentapeptide from UDP-MurNAc-pentapeptide onto the lipid carrier undecaprenyl phosphate, yielding undecaprenyl-pyrophosphoryl-MurNAc-pentapeptide, known as lipid I.</text>
</comment>
<dbReference type="InterPro" id="IPR018480">
    <property type="entry name" value="PNAcMuramoyl-5peptid_Trfase_CS"/>
</dbReference>
<evidence type="ECO:0000256" key="5">
    <source>
        <dbReference type="ARBA" id="ARBA00022692"/>
    </source>
</evidence>
<keyword evidence="5 12" id="KW-0812">Transmembrane</keyword>
<feature type="transmembrane region" description="Helical" evidence="12">
    <location>
        <begin position="27"/>
        <end position="45"/>
    </location>
</feature>
<dbReference type="HAMAP" id="MF_00038">
    <property type="entry name" value="MraY"/>
    <property type="match status" value="1"/>
</dbReference>
<feature type="transmembrane region" description="Helical" evidence="12">
    <location>
        <begin position="73"/>
        <end position="90"/>
    </location>
</feature>
<feature type="transmembrane region" description="Helical" evidence="12">
    <location>
        <begin position="339"/>
        <end position="358"/>
    </location>
</feature>
<dbReference type="GO" id="GO:0009252">
    <property type="term" value="P:peptidoglycan biosynthetic process"/>
    <property type="evidence" value="ECO:0007669"/>
    <property type="project" value="UniProtKB-UniRule"/>
</dbReference>
<dbReference type="CDD" id="cd06852">
    <property type="entry name" value="GT_MraY"/>
    <property type="match status" value="1"/>
</dbReference>
<evidence type="ECO:0000256" key="11">
    <source>
        <dbReference type="ARBA" id="ARBA00023316"/>
    </source>
</evidence>
<dbReference type="EMBL" id="CP010552">
    <property type="protein sequence ID" value="ALE52029.1"/>
    <property type="molecule type" value="Genomic_DNA"/>
</dbReference>
<dbReference type="InterPro" id="IPR003524">
    <property type="entry name" value="PNAcMuramoyl-5peptid_Trfase"/>
</dbReference>
<organism evidence="15 16">
    <name type="scientific">Candidatus Thioglobus autotrophicus</name>
    <dbReference type="NCBI Taxonomy" id="1705394"/>
    <lineage>
        <taxon>Bacteria</taxon>
        <taxon>Pseudomonadati</taxon>
        <taxon>Pseudomonadota</taxon>
        <taxon>Gammaproteobacteria</taxon>
        <taxon>Candidatus Pseudothioglobaceae</taxon>
        <taxon>Candidatus Thioglobus</taxon>
    </lineage>
</organism>
<evidence type="ECO:0000256" key="14">
    <source>
        <dbReference type="PIRSR" id="PIRSR600715-1"/>
    </source>
</evidence>
<evidence type="ECO:0000256" key="1">
    <source>
        <dbReference type="ARBA" id="ARBA00004141"/>
    </source>
</evidence>
<evidence type="ECO:0000256" key="4">
    <source>
        <dbReference type="ARBA" id="ARBA00022679"/>
    </source>
</evidence>